<evidence type="ECO:0000256" key="1">
    <source>
        <dbReference type="ARBA" id="ARBA00023125"/>
    </source>
</evidence>
<dbReference type="SMART" id="SM00530">
    <property type="entry name" value="HTH_XRE"/>
    <property type="match status" value="1"/>
</dbReference>
<dbReference type="InterPro" id="IPR013430">
    <property type="entry name" value="Toxin_antidote_HigA"/>
</dbReference>
<dbReference type="eggNOG" id="COG3093">
    <property type="taxonomic scope" value="Bacteria"/>
</dbReference>
<sequence>MSDSTTTTANPYVSAPGEILKEEFLEPMHISNYRLAKAIGVSETAVGEIINGRRRISTAMAHRLAKAFDMTPEFWMNLQRDYDIFTFDSGSIGDITPLIGNRTRD</sequence>
<dbReference type="Proteomes" id="UP000029033">
    <property type="component" value="Unassembled WGS sequence"/>
</dbReference>
<dbReference type="NCBIfam" id="TIGR02607">
    <property type="entry name" value="antidote_HigA"/>
    <property type="match status" value="1"/>
</dbReference>
<dbReference type="GO" id="GO:0003677">
    <property type="term" value="F:DNA binding"/>
    <property type="evidence" value="ECO:0007669"/>
    <property type="project" value="UniProtKB-KW"/>
</dbReference>
<dbReference type="EMBL" id="JGZO01000003">
    <property type="protein sequence ID" value="KFI95356.1"/>
    <property type="molecule type" value="Genomic_DNA"/>
</dbReference>
<dbReference type="InterPro" id="IPR010982">
    <property type="entry name" value="Lambda_DNA-bd_dom_sf"/>
</dbReference>
<protein>
    <submittedName>
        <fullName evidence="3">Plasmid maintenance system antidote protein</fullName>
    </submittedName>
</protein>
<dbReference type="PANTHER" id="PTHR36924">
    <property type="entry name" value="ANTITOXIN HIGA-1"/>
    <property type="match status" value="1"/>
</dbReference>
<keyword evidence="1" id="KW-0238">DNA-binding</keyword>
<dbReference type="PANTHER" id="PTHR36924:SF1">
    <property type="entry name" value="ANTITOXIN HIGA-1"/>
    <property type="match status" value="1"/>
</dbReference>
<accession>A0A087DIK6</accession>
<dbReference type="Gene3D" id="1.10.260.40">
    <property type="entry name" value="lambda repressor-like DNA-binding domains"/>
    <property type="match status" value="1"/>
</dbReference>
<name>A0A087DIK6_9BIFI</name>
<comment type="caution">
    <text evidence="3">The sequence shown here is derived from an EMBL/GenBank/DDBJ whole genome shotgun (WGS) entry which is preliminary data.</text>
</comment>
<dbReference type="SUPFAM" id="SSF47413">
    <property type="entry name" value="lambda repressor-like DNA-binding domains"/>
    <property type="match status" value="1"/>
</dbReference>
<organism evidence="3 4">
    <name type="scientific">Bifidobacterium scardovii</name>
    <dbReference type="NCBI Taxonomy" id="158787"/>
    <lineage>
        <taxon>Bacteria</taxon>
        <taxon>Bacillati</taxon>
        <taxon>Actinomycetota</taxon>
        <taxon>Actinomycetes</taxon>
        <taxon>Bifidobacteriales</taxon>
        <taxon>Bifidobacteriaceae</taxon>
        <taxon>Bifidobacterium</taxon>
    </lineage>
</organism>
<evidence type="ECO:0000313" key="3">
    <source>
        <dbReference type="EMBL" id="KFI95356.1"/>
    </source>
</evidence>
<dbReference type="OrthoDB" id="3174593at2"/>
<proteinExistence type="predicted"/>
<dbReference type="PROSITE" id="PS50943">
    <property type="entry name" value="HTH_CROC1"/>
    <property type="match status" value="1"/>
</dbReference>
<gene>
    <name evidence="3" type="ORF">BSCA_1319</name>
</gene>
<dbReference type="STRING" id="158787.BSCA_1319"/>
<evidence type="ECO:0000313" key="4">
    <source>
        <dbReference type="Proteomes" id="UP000029033"/>
    </source>
</evidence>
<dbReference type="InterPro" id="IPR001387">
    <property type="entry name" value="Cro/C1-type_HTH"/>
</dbReference>
<dbReference type="CDD" id="cd00093">
    <property type="entry name" value="HTH_XRE"/>
    <property type="match status" value="1"/>
</dbReference>
<dbReference type="AlphaFoldDB" id="A0A087DIK6"/>
<reference evidence="3 4" key="1">
    <citation type="submission" date="2014-03" db="EMBL/GenBank/DDBJ databases">
        <title>Genomics of Bifidobacteria.</title>
        <authorList>
            <person name="Ventura M."/>
            <person name="Milani C."/>
            <person name="Lugli G.A."/>
        </authorList>
    </citation>
    <scope>NUCLEOTIDE SEQUENCE [LARGE SCALE GENOMIC DNA]</scope>
    <source>
        <strain evidence="3 4">LMG 21589</strain>
    </source>
</reference>
<evidence type="ECO:0000259" key="2">
    <source>
        <dbReference type="PROSITE" id="PS50943"/>
    </source>
</evidence>
<dbReference type="Pfam" id="PF01381">
    <property type="entry name" value="HTH_3"/>
    <property type="match status" value="1"/>
</dbReference>
<keyword evidence="4" id="KW-1185">Reference proteome</keyword>
<feature type="domain" description="HTH cro/C1-type" evidence="2">
    <location>
        <begin position="35"/>
        <end position="75"/>
    </location>
</feature>